<dbReference type="Pfam" id="PF14935">
    <property type="entry name" value="TMEM138"/>
    <property type="match status" value="1"/>
</dbReference>
<evidence type="ECO:0000256" key="11">
    <source>
        <dbReference type="ARBA" id="ARBA00023180"/>
    </source>
</evidence>
<keyword evidence="6 13" id="KW-0812">Transmembrane</keyword>
<evidence type="ECO:0000256" key="8">
    <source>
        <dbReference type="ARBA" id="ARBA00022989"/>
    </source>
</evidence>
<keyword evidence="7" id="KW-0970">Cilium biogenesis/degradation</keyword>
<evidence type="ECO:0000256" key="10">
    <source>
        <dbReference type="ARBA" id="ARBA00023136"/>
    </source>
</evidence>
<dbReference type="PANTHER" id="PTHR13306:SF6">
    <property type="entry name" value="TRANSMEMBRANE PROTEIN 138"/>
    <property type="match status" value="1"/>
</dbReference>
<evidence type="ECO:0000256" key="2">
    <source>
        <dbReference type="ARBA" id="ARBA00004127"/>
    </source>
</evidence>
<keyword evidence="9" id="KW-0969">Cilium</keyword>
<dbReference type="Proteomes" id="UP000019132">
    <property type="component" value="Unassembled WGS sequence"/>
</dbReference>
<keyword evidence="10 13" id="KW-0472">Membrane</keyword>
<dbReference type="EMBL" id="GL376623">
    <property type="status" value="NOT_ANNOTATED_CDS"/>
    <property type="molecule type" value="Genomic_DNA"/>
</dbReference>
<proteinExistence type="inferred from homology"/>
<reference evidence="15" key="2">
    <citation type="submission" date="2010-04" db="EMBL/GenBank/DDBJ databases">
        <authorList>
            <person name="Buell R."/>
            <person name="Hamilton J."/>
            <person name="Hostetler J."/>
        </authorList>
    </citation>
    <scope>NUCLEOTIDE SEQUENCE [LARGE SCALE GENOMIC DNA]</scope>
    <source>
        <strain evidence="15">DAOM:BR144</strain>
    </source>
</reference>
<keyword evidence="11" id="KW-0325">Glycoprotein</keyword>
<evidence type="ECO:0000313" key="14">
    <source>
        <dbReference type="EnsemblProtists" id="PYU1_T010064"/>
    </source>
</evidence>
<dbReference type="STRING" id="431595.K3WYL5"/>
<evidence type="ECO:0000256" key="1">
    <source>
        <dbReference type="ARBA" id="ARBA00003709"/>
    </source>
</evidence>
<evidence type="ECO:0000256" key="9">
    <source>
        <dbReference type="ARBA" id="ARBA00023069"/>
    </source>
</evidence>
<comment type="subcellular location">
    <subcellularLocation>
        <location evidence="3">Cell projection</location>
        <location evidence="3">Cilium</location>
    </subcellularLocation>
    <subcellularLocation>
        <location evidence="2">Endomembrane system</location>
        <topology evidence="2">Multi-pass membrane protein</topology>
    </subcellularLocation>
</comment>
<comment type="similarity">
    <text evidence="4">Belongs to the TMEM138 family.</text>
</comment>
<dbReference type="GO" id="GO:0030030">
    <property type="term" value="P:cell projection organization"/>
    <property type="evidence" value="ECO:0007669"/>
    <property type="project" value="UniProtKB-KW"/>
</dbReference>
<comment type="function">
    <text evidence="1">Required for ciliogenesis.</text>
</comment>
<evidence type="ECO:0000256" key="4">
    <source>
        <dbReference type="ARBA" id="ARBA00010572"/>
    </source>
</evidence>
<organism evidence="14 15">
    <name type="scientific">Globisporangium ultimum (strain ATCC 200006 / CBS 805.95 / DAOM BR144)</name>
    <name type="common">Pythium ultimum</name>
    <dbReference type="NCBI Taxonomy" id="431595"/>
    <lineage>
        <taxon>Eukaryota</taxon>
        <taxon>Sar</taxon>
        <taxon>Stramenopiles</taxon>
        <taxon>Oomycota</taxon>
        <taxon>Peronosporomycetes</taxon>
        <taxon>Pythiales</taxon>
        <taxon>Pythiaceae</taxon>
        <taxon>Globisporangium</taxon>
    </lineage>
</organism>
<dbReference type="OMA" id="WVALHNQ"/>
<reference evidence="14" key="3">
    <citation type="submission" date="2015-02" db="UniProtKB">
        <authorList>
            <consortium name="EnsemblProtists"/>
        </authorList>
    </citation>
    <scope>IDENTIFICATION</scope>
    <source>
        <strain evidence="14">DAOM BR144</strain>
    </source>
</reference>
<dbReference type="EnsemblProtists" id="PYU1_T010064">
    <property type="protein sequence ID" value="PYU1_T010064"/>
    <property type="gene ID" value="PYU1_G010044"/>
</dbReference>
<dbReference type="eggNOG" id="ENOG502SB3Q">
    <property type="taxonomic scope" value="Eukaryota"/>
</dbReference>
<dbReference type="GO" id="GO:0005929">
    <property type="term" value="C:cilium"/>
    <property type="evidence" value="ECO:0007669"/>
    <property type="project" value="UniProtKB-SubCell"/>
</dbReference>
<name>K3WYL5_GLOUD</name>
<dbReference type="AlphaFoldDB" id="K3WYL5"/>
<keyword evidence="8 13" id="KW-1133">Transmembrane helix</keyword>
<evidence type="ECO:0000313" key="15">
    <source>
        <dbReference type="Proteomes" id="UP000019132"/>
    </source>
</evidence>
<reference evidence="15" key="1">
    <citation type="journal article" date="2010" name="Genome Biol.">
        <title>Genome sequence of the necrotrophic plant pathogen Pythium ultimum reveals original pathogenicity mechanisms and effector repertoire.</title>
        <authorList>
            <person name="Levesque C.A."/>
            <person name="Brouwer H."/>
            <person name="Cano L."/>
            <person name="Hamilton J.P."/>
            <person name="Holt C."/>
            <person name="Huitema E."/>
            <person name="Raffaele S."/>
            <person name="Robideau G.P."/>
            <person name="Thines M."/>
            <person name="Win J."/>
            <person name="Zerillo M.M."/>
            <person name="Beakes G.W."/>
            <person name="Boore J.L."/>
            <person name="Busam D."/>
            <person name="Dumas B."/>
            <person name="Ferriera S."/>
            <person name="Fuerstenberg S.I."/>
            <person name="Gachon C.M."/>
            <person name="Gaulin E."/>
            <person name="Govers F."/>
            <person name="Grenville-Briggs L."/>
            <person name="Horner N."/>
            <person name="Hostetler J."/>
            <person name="Jiang R.H."/>
            <person name="Johnson J."/>
            <person name="Krajaejun T."/>
            <person name="Lin H."/>
            <person name="Meijer H.J."/>
            <person name="Moore B."/>
            <person name="Morris P."/>
            <person name="Phuntmart V."/>
            <person name="Puiu D."/>
            <person name="Shetty J."/>
            <person name="Stajich J.E."/>
            <person name="Tripathy S."/>
            <person name="Wawra S."/>
            <person name="van West P."/>
            <person name="Whitty B.R."/>
            <person name="Coutinho P.M."/>
            <person name="Henrissat B."/>
            <person name="Martin F."/>
            <person name="Thomas P.D."/>
            <person name="Tyler B.M."/>
            <person name="De Vries R.P."/>
            <person name="Kamoun S."/>
            <person name="Yandell M."/>
            <person name="Tisserat N."/>
            <person name="Buell C.R."/>
        </authorList>
    </citation>
    <scope>NUCLEOTIDE SEQUENCE</scope>
    <source>
        <strain evidence="15">DAOM:BR144</strain>
    </source>
</reference>
<evidence type="ECO:0000256" key="12">
    <source>
        <dbReference type="ARBA" id="ARBA00023273"/>
    </source>
</evidence>
<feature type="transmembrane region" description="Helical" evidence="13">
    <location>
        <begin position="135"/>
        <end position="157"/>
    </location>
</feature>
<dbReference type="InParanoid" id="K3WYL5"/>
<keyword evidence="12" id="KW-0966">Cell projection</keyword>
<evidence type="ECO:0000256" key="5">
    <source>
        <dbReference type="ARBA" id="ARBA00014515"/>
    </source>
</evidence>
<feature type="transmembrane region" description="Helical" evidence="13">
    <location>
        <begin position="59"/>
        <end position="83"/>
    </location>
</feature>
<protein>
    <recommendedName>
        <fullName evidence="5">Transmembrane protein 138</fullName>
    </recommendedName>
</protein>
<evidence type="ECO:0000256" key="6">
    <source>
        <dbReference type="ARBA" id="ARBA00022692"/>
    </source>
</evidence>
<feature type="transmembrane region" description="Helical" evidence="13">
    <location>
        <begin position="20"/>
        <end position="39"/>
    </location>
</feature>
<evidence type="ECO:0000256" key="13">
    <source>
        <dbReference type="SAM" id="Phobius"/>
    </source>
</evidence>
<dbReference type="InterPro" id="IPR024133">
    <property type="entry name" value="TM_138"/>
</dbReference>
<dbReference type="VEuPathDB" id="FungiDB:PYU1_G010044"/>
<dbReference type="PANTHER" id="PTHR13306">
    <property type="entry name" value="TRANSMEMBRANE PROTEIN 138"/>
    <property type="match status" value="1"/>
</dbReference>
<dbReference type="GO" id="GO:0012505">
    <property type="term" value="C:endomembrane system"/>
    <property type="evidence" value="ECO:0007669"/>
    <property type="project" value="UniProtKB-SubCell"/>
</dbReference>
<dbReference type="HOGENOM" id="CLU_1597715_0_0_1"/>
<sequence length="173" mass="19777">MEQQQQDAVRVVERNPFFGVNYALLSCMWLVDIVFNASIEFGDLPGQEDTSSSSNTIMTMVQVLLQIFALINLLALLGATFLFRSGLFYMLFAEFRAILFVQPAYMLLTILLSMARLAHLNNGADIVEIWDATGYPVLSCIQKLGAVVYYFCSIYAVEKLRHPKFYSHEHWMR</sequence>
<evidence type="ECO:0000256" key="7">
    <source>
        <dbReference type="ARBA" id="ARBA00022794"/>
    </source>
</evidence>
<accession>K3WYL5</accession>
<evidence type="ECO:0000256" key="3">
    <source>
        <dbReference type="ARBA" id="ARBA00004138"/>
    </source>
</evidence>
<feature type="transmembrane region" description="Helical" evidence="13">
    <location>
        <begin position="95"/>
        <end position="115"/>
    </location>
</feature>
<keyword evidence="15" id="KW-1185">Reference proteome</keyword>